<dbReference type="GeneTree" id="ENSGT00950000183018"/>
<dbReference type="InterPro" id="IPR012577">
    <property type="entry name" value="NIPSNAP"/>
</dbReference>
<dbReference type="Pfam" id="PF07978">
    <property type="entry name" value="NIPSNAP"/>
    <property type="match status" value="2"/>
</dbReference>
<sequence>MLLNKITRVALKTGNAKSLLVPTHTSLCKTKPSFSEDRNGKVYEMRKYVFKPDAIPEFNKINELFYLRTNVSKLVGYWSCDMGSTLNSYVHIWEYDDLQHRAEVRKALSQNEEWIQKYFSKLLPLLDVQENSTMYLPSWCKQVNDVGKQNGVFELMTYTMVTGGSVIWGEKLKATIKAHARIGYSDLIGVWYTDIGDHNTVQVLWRYDSFDSRRIGRDKAHNDAVVVNKVRDNFKNVTQHSSILMLPTPFSTMQ</sequence>
<dbReference type="OrthoDB" id="10262843at2759"/>
<evidence type="ECO:0000313" key="4">
    <source>
        <dbReference type="Proteomes" id="UP000008144"/>
    </source>
</evidence>
<feature type="domain" description="NIPSNAP" evidence="2">
    <location>
        <begin position="43"/>
        <end position="141"/>
    </location>
</feature>
<dbReference type="GO" id="GO:0005739">
    <property type="term" value="C:mitochondrion"/>
    <property type="evidence" value="ECO:0000318"/>
    <property type="project" value="GO_Central"/>
</dbReference>
<dbReference type="Proteomes" id="UP000008144">
    <property type="component" value="Unassembled WGS sequence"/>
</dbReference>
<dbReference type="Ensembl" id="ENSCINT00000005330.3">
    <property type="protein sequence ID" value="ENSCINP00000005330.3"/>
    <property type="gene ID" value="ENSCING00000002615.3"/>
</dbReference>
<reference evidence="3" key="3">
    <citation type="submission" date="2025-09" db="UniProtKB">
        <authorList>
            <consortium name="Ensembl"/>
        </authorList>
    </citation>
    <scope>IDENTIFICATION</scope>
</reference>
<dbReference type="Gene3D" id="3.30.70.100">
    <property type="match status" value="2"/>
</dbReference>
<dbReference type="InterPro" id="IPR051557">
    <property type="entry name" value="NipSnap_domain"/>
</dbReference>
<keyword evidence="4" id="KW-1185">Reference proteome</keyword>
<dbReference type="SUPFAM" id="SSF54909">
    <property type="entry name" value="Dimeric alpha+beta barrel"/>
    <property type="match status" value="2"/>
</dbReference>
<protein>
    <submittedName>
        <fullName evidence="3">Protein NipSnap homolog 3A</fullName>
    </submittedName>
</protein>
<accession>F7B2Y0</accession>
<dbReference type="GO" id="GO:0000423">
    <property type="term" value="P:mitophagy"/>
    <property type="evidence" value="ECO:0007669"/>
    <property type="project" value="UniProtKB-ARBA"/>
</dbReference>
<evidence type="ECO:0000256" key="1">
    <source>
        <dbReference type="ARBA" id="ARBA00005291"/>
    </source>
</evidence>
<dbReference type="FunFam" id="3.30.70.100:FF:000017">
    <property type="entry name" value="Protein NipSnap homolog 3A"/>
    <property type="match status" value="1"/>
</dbReference>
<evidence type="ECO:0000259" key="2">
    <source>
        <dbReference type="Pfam" id="PF07978"/>
    </source>
</evidence>
<dbReference type="OMA" id="WYESADH"/>
<dbReference type="RefSeq" id="XP_009857961.1">
    <property type="nucleotide sequence ID" value="XM_009859659.3"/>
</dbReference>
<comment type="similarity">
    <text evidence="1">Belongs to the NipSnap family.</text>
</comment>
<evidence type="ECO:0000313" key="3">
    <source>
        <dbReference type="Ensembl" id="ENSCINP00000005330.3"/>
    </source>
</evidence>
<gene>
    <name evidence="3" type="primary">LOC100178084</name>
</gene>
<dbReference type="KEGG" id="cin:100178084"/>
<dbReference type="FunCoup" id="F7B2Y0">
    <property type="interactions" value="20"/>
</dbReference>
<dbReference type="InterPro" id="IPR011008">
    <property type="entry name" value="Dimeric_a/b-barrel"/>
</dbReference>
<dbReference type="STRING" id="7719.ENSCINP00000005330"/>
<dbReference type="GeneID" id="100178084"/>
<proteinExistence type="inferred from homology"/>
<dbReference type="InParanoid" id="F7B2Y0"/>
<dbReference type="HOGENOM" id="CLU_085919_0_1_1"/>
<organism evidence="3 4">
    <name type="scientific">Ciona intestinalis</name>
    <name type="common">Transparent sea squirt</name>
    <name type="synonym">Ascidia intestinalis</name>
    <dbReference type="NCBI Taxonomy" id="7719"/>
    <lineage>
        <taxon>Eukaryota</taxon>
        <taxon>Metazoa</taxon>
        <taxon>Chordata</taxon>
        <taxon>Tunicata</taxon>
        <taxon>Ascidiacea</taxon>
        <taxon>Phlebobranchia</taxon>
        <taxon>Cionidae</taxon>
        <taxon>Ciona</taxon>
    </lineage>
</organism>
<dbReference type="PANTHER" id="PTHR21017:SF19">
    <property type="entry name" value="PROTEIN NIPSNAP HOMOLOG 3B"/>
    <property type="match status" value="1"/>
</dbReference>
<reference evidence="3" key="2">
    <citation type="submission" date="2025-08" db="UniProtKB">
        <authorList>
            <consortium name="Ensembl"/>
        </authorList>
    </citation>
    <scope>IDENTIFICATION</scope>
</reference>
<accession>A0A1W3JGB2</accession>
<reference evidence="4" key="1">
    <citation type="journal article" date="2002" name="Science">
        <title>The draft genome of Ciona intestinalis: insights into chordate and vertebrate origins.</title>
        <authorList>
            <person name="Dehal P."/>
            <person name="Satou Y."/>
            <person name="Campbell R.K."/>
            <person name="Chapman J."/>
            <person name="Degnan B."/>
            <person name="De Tomaso A."/>
            <person name="Davidson B."/>
            <person name="Di Gregorio A."/>
            <person name="Gelpke M."/>
            <person name="Goodstein D.M."/>
            <person name="Harafuji N."/>
            <person name="Hastings K.E."/>
            <person name="Ho I."/>
            <person name="Hotta K."/>
            <person name="Huang W."/>
            <person name="Kawashima T."/>
            <person name="Lemaire P."/>
            <person name="Martinez D."/>
            <person name="Meinertzhagen I.A."/>
            <person name="Necula S."/>
            <person name="Nonaka M."/>
            <person name="Putnam N."/>
            <person name="Rash S."/>
            <person name="Saiga H."/>
            <person name="Satake M."/>
            <person name="Terry A."/>
            <person name="Yamada L."/>
            <person name="Wang H.G."/>
            <person name="Awazu S."/>
            <person name="Azumi K."/>
            <person name="Boore J."/>
            <person name="Branno M."/>
            <person name="Chin-Bow S."/>
            <person name="DeSantis R."/>
            <person name="Doyle S."/>
            <person name="Francino P."/>
            <person name="Keys D.N."/>
            <person name="Haga S."/>
            <person name="Hayashi H."/>
            <person name="Hino K."/>
            <person name="Imai K.S."/>
            <person name="Inaba K."/>
            <person name="Kano S."/>
            <person name="Kobayashi K."/>
            <person name="Kobayashi M."/>
            <person name="Lee B.I."/>
            <person name="Makabe K.W."/>
            <person name="Manohar C."/>
            <person name="Matassi G."/>
            <person name="Medina M."/>
            <person name="Mochizuki Y."/>
            <person name="Mount S."/>
            <person name="Morishita T."/>
            <person name="Miura S."/>
            <person name="Nakayama A."/>
            <person name="Nishizaka S."/>
            <person name="Nomoto H."/>
            <person name="Ohta F."/>
            <person name="Oishi K."/>
            <person name="Rigoutsos I."/>
            <person name="Sano M."/>
            <person name="Sasaki A."/>
            <person name="Sasakura Y."/>
            <person name="Shoguchi E."/>
            <person name="Shin-i T."/>
            <person name="Spagnuolo A."/>
            <person name="Stainier D."/>
            <person name="Suzuki M.M."/>
            <person name="Tassy O."/>
            <person name="Takatori N."/>
            <person name="Tokuoka M."/>
            <person name="Yagi K."/>
            <person name="Yoshizaki F."/>
            <person name="Wada S."/>
            <person name="Zhang C."/>
            <person name="Hyatt P.D."/>
            <person name="Larimer F."/>
            <person name="Detter C."/>
            <person name="Doggett N."/>
            <person name="Glavina T."/>
            <person name="Hawkins T."/>
            <person name="Richardson P."/>
            <person name="Lucas S."/>
            <person name="Kohara Y."/>
            <person name="Levine M."/>
            <person name="Satoh N."/>
            <person name="Rokhsar D.S."/>
        </authorList>
    </citation>
    <scope>NUCLEOTIDE SEQUENCE [LARGE SCALE GENOMIC DNA]</scope>
</reference>
<name>F7B2Y0_CIOIN</name>
<dbReference type="AlphaFoldDB" id="F7B2Y0"/>
<dbReference type="PANTHER" id="PTHR21017">
    <property type="entry name" value="NIPSNAP-RELATED"/>
    <property type="match status" value="1"/>
</dbReference>
<feature type="domain" description="NIPSNAP" evidence="2">
    <location>
        <begin position="153"/>
        <end position="251"/>
    </location>
</feature>